<evidence type="ECO:0000256" key="1">
    <source>
        <dbReference type="ARBA" id="ARBA00001947"/>
    </source>
</evidence>
<evidence type="ECO:0000256" key="5">
    <source>
        <dbReference type="ARBA" id="ARBA00022801"/>
    </source>
</evidence>
<organism evidence="13 14">
    <name type="scientific">Rosa chinensis</name>
    <name type="common">China rose</name>
    <dbReference type="NCBI Taxonomy" id="74649"/>
    <lineage>
        <taxon>Eukaryota</taxon>
        <taxon>Viridiplantae</taxon>
        <taxon>Streptophyta</taxon>
        <taxon>Embryophyta</taxon>
        <taxon>Tracheophyta</taxon>
        <taxon>Spermatophyta</taxon>
        <taxon>Magnoliopsida</taxon>
        <taxon>eudicotyledons</taxon>
        <taxon>Gunneridae</taxon>
        <taxon>Pentapetalae</taxon>
        <taxon>rosids</taxon>
        <taxon>fabids</taxon>
        <taxon>Rosales</taxon>
        <taxon>Rosaceae</taxon>
        <taxon>Rosoideae</taxon>
        <taxon>Rosoideae incertae sedis</taxon>
        <taxon>Rosa</taxon>
    </lineage>
</organism>
<dbReference type="GO" id="GO:0004222">
    <property type="term" value="F:metalloendopeptidase activity"/>
    <property type="evidence" value="ECO:0007669"/>
    <property type="project" value="UniProtKB-EC"/>
</dbReference>
<dbReference type="EC" id="3.4.24.56" evidence="13"/>
<dbReference type="EMBL" id="PDCK01000043">
    <property type="protein sequence ID" value="PRQ34787.1"/>
    <property type="molecule type" value="Genomic_DNA"/>
</dbReference>
<reference evidence="13 14" key="1">
    <citation type="journal article" date="2018" name="Nat. Genet.">
        <title>The Rosa genome provides new insights in the design of modern roses.</title>
        <authorList>
            <person name="Bendahmane M."/>
        </authorList>
    </citation>
    <scope>NUCLEOTIDE SEQUENCE [LARGE SCALE GENOMIC DNA]</scope>
    <source>
        <strain evidence="14">cv. Old Blush</strain>
    </source>
</reference>
<keyword evidence="6" id="KW-0862">Zinc</keyword>
<keyword evidence="4" id="KW-0479">Metal-binding</keyword>
<accession>A0A2P6QKT9</accession>
<dbReference type="PANTHER" id="PTHR43690:SF18">
    <property type="entry name" value="INSULIN-DEGRADING ENZYME-RELATED"/>
    <property type="match status" value="1"/>
</dbReference>
<dbReference type="STRING" id="74649.A0A2P6QKT9"/>
<dbReference type="Proteomes" id="UP000238479">
    <property type="component" value="Chromosome 5"/>
</dbReference>
<keyword evidence="7" id="KW-0482">Metalloprotease</keyword>
<dbReference type="InterPro" id="IPR001431">
    <property type="entry name" value="Pept_M16_Zn_BS"/>
</dbReference>
<dbReference type="Pfam" id="PF05193">
    <property type="entry name" value="Peptidase_M16_C"/>
    <property type="match status" value="1"/>
</dbReference>
<evidence type="ECO:0000256" key="2">
    <source>
        <dbReference type="ARBA" id="ARBA00007261"/>
    </source>
</evidence>
<feature type="domain" description="Peptidase M16 N-terminal" evidence="10">
    <location>
        <begin position="37"/>
        <end position="152"/>
    </location>
</feature>
<evidence type="ECO:0000256" key="6">
    <source>
        <dbReference type="ARBA" id="ARBA00022833"/>
    </source>
</evidence>
<keyword evidence="14" id="KW-1185">Reference proteome</keyword>
<feature type="domain" description="Peptidase M16 C-terminal" evidence="11">
    <location>
        <begin position="192"/>
        <end position="367"/>
    </location>
</feature>
<gene>
    <name evidence="13" type="ORF">RchiOBHm_Chr5g0072951</name>
</gene>
<dbReference type="OMA" id="ERRIWEP"/>
<feature type="region of interest" description="Disordered" evidence="9">
    <location>
        <begin position="1"/>
        <end position="34"/>
    </location>
</feature>
<dbReference type="InterPro" id="IPR050626">
    <property type="entry name" value="Peptidase_M16"/>
</dbReference>
<feature type="domain" description="Peptidase M16 middle/third" evidence="12">
    <location>
        <begin position="375"/>
        <end position="657"/>
    </location>
</feature>
<dbReference type="PANTHER" id="PTHR43690">
    <property type="entry name" value="NARDILYSIN"/>
    <property type="match status" value="1"/>
</dbReference>
<dbReference type="GO" id="GO:0046872">
    <property type="term" value="F:metal ion binding"/>
    <property type="evidence" value="ECO:0007669"/>
    <property type="project" value="UniProtKB-KW"/>
</dbReference>
<dbReference type="InterPro" id="IPR007863">
    <property type="entry name" value="Peptidase_M16_C"/>
</dbReference>
<evidence type="ECO:0000259" key="11">
    <source>
        <dbReference type="Pfam" id="PF05193"/>
    </source>
</evidence>
<evidence type="ECO:0000256" key="3">
    <source>
        <dbReference type="ARBA" id="ARBA00022670"/>
    </source>
</evidence>
<comment type="similarity">
    <text evidence="2 8">Belongs to the peptidase M16 family.</text>
</comment>
<evidence type="ECO:0000313" key="14">
    <source>
        <dbReference type="Proteomes" id="UP000238479"/>
    </source>
</evidence>
<comment type="caution">
    <text evidence="13">The sequence shown here is derived from an EMBL/GenBank/DDBJ whole genome shotgun (WGS) entry which is preliminary data.</text>
</comment>
<dbReference type="InterPro" id="IPR011765">
    <property type="entry name" value="Pept_M16_N"/>
</dbReference>
<dbReference type="AlphaFoldDB" id="A0A2P6QKT9"/>
<dbReference type="Gene3D" id="3.30.830.10">
    <property type="entry name" value="Metalloenzyme, LuxS/M16 peptidase-like"/>
    <property type="match status" value="3"/>
</dbReference>
<evidence type="ECO:0000259" key="10">
    <source>
        <dbReference type="Pfam" id="PF00675"/>
    </source>
</evidence>
<evidence type="ECO:0000256" key="4">
    <source>
        <dbReference type="ARBA" id="ARBA00022723"/>
    </source>
</evidence>
<dbReference type="InterPro" id="IPR011249">
    <property type="entry name" value="Metalloenz_LuxS/M16"/>
</dbReference>
<dbReference type="FunFam" id="3.30.830.10:FF:000012">
    <property type="entry name" value="Protease 3"/>
    <property type="match status" value="1"/>
</dbReference>
<dbReference type="FunFam" id="3.30.830.10:FF:000005">
    <property type="entry name" value="nardilysin isoform X1"/>
    <property type="match status" value="1"/>
</dbReference>
<evidence type="ECO:0000256" key="7">
    <source>
        <dbReference type="ARBA" id="ARBA00023049"/>
    </source>
</evidence>
<dbReference type="GO" id="GO:0006508">
    <property type="term" value="P:proteolysis"/>
    <property type="evidence" value="ECO:0007669"/>
    <property type="project" value="UniProtKB-KW"/>
</dbReference>
<proteinExistence type="inferred from homology"/>
<dbReference type="SUPFAM" id="SSF63411">
    <property type="entry name" value="LuxS/MPP-like metallohydrolase"/>
    <property type="match status" value="3"/>
</dbReference>
<evidence type="ECO:0000256" key="9">
    <source>
        <dbReference type="SAM" id="MobiDB-lite"/>
    </source>
</evidence>
<name>A0A2P6QKT9_ROSCH</name>
<keyword evidence="5 13" id="KW-0378">Hydrolase</keyword>
<evidence type="ECO:0000256" key="8">
    <source>
        <dbReference type="RuleBase" id="RU004447"/>
    </source>
</evidence>
<dbReference type="Gramene" id="PRQ34787">
    <property type="protein sequence ID" value="PRQ34787"/>
    <property type="gene ID" value="RchiOBHm_Chr5g0072951"/>
</dbReference>
<keyword evidence="3" id="KW-0645">Protease</keyword>
<dbReference type="PROSITE" id="PS00143">
    <property type="entry name" value="INSULINASE"/>
    <property type="match status" value="1"/>
</dbReference>
<sequence>MASLHCSFMPEIYPQGPKSLEPSEEYEAAKGGDGASETKTAAAAMCVGIGSMSDPVEAQGLAHFLEHMLFMGSTKFPIENEFGSYLSKNGGWSNAYTEAEQTCYYFVVKREFLKGALSRFSQFFVSPLMKREAMERELQAIDLEFNRVLQNDFCLLQQLQCYTSSPGHPFNKFSWGNKKSLVNAKEKGIDLREQIMKFYSDYYHGGLMKLVVIGGESLDVLEEWILELYGDVKSGPQVNLEFKAEGPIWKSGKLYRLEAVDNVHILHLAWTLPCLHRHYLKSPTYYLRHLLEHEGRGSLYFHLKARGWATFVSAPVEHYSVADVFCMIIYLTDSGLEKIFDIIGLVYQYIKFLRQVLPQEWIFRELQDIGNIYLKFLEEQPQDYYALRLGGNLLHYPAEHAIYGDYLLENWDEKLIEYTLGFLRPENMRIDVISKSSTLSEDFQCDPWFGSHFTEEDIFPSLIDLWKDPQEIDSSLHLPEKNEFIPSDFSICSDVLDTANTSCPRCILDGPLVKLWYKLDSTYKLPQANIYFRISLKEASGSVKSSVLTQLYGDLLWDELNEVVYQASVAQLGTSVSVYTNYLELKVSGFNDKIPTLLSKIMTTAKNFSPTYECFKVIKEDMERAYKNTNMDPWSHSTYLRDEVLYQNFCDVDETLHVLNGLTVSDVKSFIPELWSPV</sequence>
<evidence type="ECO:0000313" key="13">
    <source>
        <dbReference type="EMBL" id="PRQ34787.1"/>
    </source>
</evidence>
<evidence type="ECO:0000259" key="12">
    <source>
        <dbReference type="Pfam" id="PF16187"/>
    </source>
</evidence>
<comment type="cofactor">
    <cofactor evidence="1">
        <name>Zn(2+)</name>
        <dbReference type="ChEBI" id="CHEBI:29105"/>
    </cofactor>
</comment>
<dbReference type="InterPro" id="IPR032632">
    <property type="entry name" value="Peptidase_M16_M"/>
</dbReference>
<dbReference type="GO" id="GO:0005829">
    <property type="term" value="C:cytosol"/>
    <property type="evidence" value="ECO:0007669"/>
    <property type="project" value="TreeGrafter"/>
</dbReference>
<dbReference type="Pfam" id="PF16187">
    <property type="entry name" value="Peptidase_M16_M"/>
    <property type="match status" value="1"/>
</dbReference>
<dbReference type="Pfam" id="PF00675">
    <property type="entry name" value="Peptidase_M16"/>
    <property type="match status" value="1"/>
</dbReference>
<protein>
    <submittedName>
        <fullName evidence="13">Putative insulysin</fullName>
        <ecNumber evidence="13">3.4.24.56</ecNumber>
    </submittedName>
</protein>